<accession>A0ABW3CUW2</accession>
<sequence>MQKITERHSAPITIISEVQKALSYYPDLQDVSITFKFKDKLSTSVMKAQPTWATLFNGKKKRAYIILISRNLQIDGQKFDIHEIPKEVLIGWLGHELGHVMDYRCRSTINLIIFGLAYLISGKHIKNAEREADVFAVKAGMQDYILATKNFILNHSSLSDKYKARIKKFYLSPEEIMHLVKQQS</sequence>
<evidence type="ECO:0000313" key="2">
    <source>
        <dbReference type="Proteomes" id="UP001596978"/>
    </source>
</evidence>
<gene>
    <name evidence="1" type="ORF">ACFQ1M_00205</name>
</gene>
<evidence type="ECO:0000313" key="1">
    <source>
        <dbReference type="EMBL" id="MFD0860612.1"/>
    </source>
</evidence>
<reference evidence="2" key="1">
    <citation type="journal article" date="2019" name="Int. J. Syst. Evol. Microbiol.">
        <title>The Global Catalogue of Microorganisms (GCM) 10K type strain sequencing project: providing services to taxonomists for standard genome sequencing and annotation.</title>
        <authorList>
            <consortium name="The Broad Institute Genomics Platform"/>
            <consortium name="The Broad Institute Genome Sequencing Center for Infectious Disease"/>
            <person name="Wu L."/>
            <person name="Ma J."/>
        </authorList>
    </citation>
    <scope>NUCLEOTIDE SEQUENCE [LARGE SCALE GENOMIC DNA]</scope>
    <source>
        <strain evidence="2">CCUG 62952</strain>
    </source>
</reference>
<keyword evidence="2" id="KW-1185">Reference proteome</keyword>
<comment type="caution">
    <text evidence="1">The sequence shown here is derived from an EMBL/GenBank/DDBJ whole genome shotgun (WGS) entry which is preliminary data.</text>
</comment>
<dbReference type="RefSeq" id="WP_386402168.1">
    <property type="nucleotide sequence ID" value="NZ_JBHTJH010000001.1"/>
</dbReference>
<dbReference type="Proteomes" id="UP001596978">
    <property type="component" value="Unassembled WGS sequence"/>
</dbReference>
<dbReference type="EMBL" id="JBHTJH010000001">
    <property type="protein sequence ID" value="MFD0860612.1"/>
    <property type="molecule type" value="Genomic_DNA"/>
</dbReference>
<proteinExistence type="predicted"/>
<protein>
    <recommendedName>
        <fullName evidence="3">Peptidase M48 domain-containing protein</fullName>
    </recommendedName>
</protein>
<organism evidence="1 2">
    <name type="scientific">Sungkyunkwania multivorans</name>
    <dbReference type="NCBI Taxonomy" id="1173618"/>
    <lineage>
        <taxon>Bacteria</taxon>
        <taxon>Pseudomonadati</taxon>
        <taxon>Bacteroidota</taxon>
        <taxon>Flavobacteriia</taxon>
        <taxon>Flavobacteriales</taxon>
        <taxon>Flavobacteriaceae</taxon>
        <taxon>Sungkyunkwania</taxon>
    </lineage>
</organism>
<evidence type="ECO:0008006" key="3">
    <source>
        <dbReference type="Google" id="ProtNLM"/>
    </source>
</evidence>
<name>A0ABW3CUW2_9FLAO</name>